<dbReference type="InterPro" id="IPR016162">
    <property type="entry name" value="Ald_DH_N"/>
</dbReference>
<dbReference type="Gene3D" id="3.40.605.10">
    <property type="entry name" value="Aldehyde Dehydrogenase, Chain A, domain 1"/>
    <property type="match status" value="1"/>
</dbReference>
<feature type="domain" description="Aldehyde dehydrogenase" evidence="2">
    <location>
        <begin position="3"/>
        <end position="294"/>
    </location>
</feature>
<reference evidence="3" key="1">
    <citation type="submission" date="2018-05" db="EMBL/GenBank/DDBJ databases">
        <authorList>
            <person name="Lanie J.A."/>
            <person name="Ng W.-L."/>
            <person name="Kazmierczak K.M."/>
            <person name="Andrzejewski T.M."/>
            <person name="Davidsen T.M."/>
            <person name="Wayne K.J."/>
            <person name="Tettelin H."/>
            <person name="Glass J.I."/>
            <person name="Rusch D."/>
            <person name="Podicherti R."/>
            <person name="Tsui H.-C.T."/>
            <person name="Winkler M.E."/>
        </authorList>
    </citation>
    <scope>NUCLEOTIDE SEQUENCE</scope>
</reference>
<name>A0A382Q6S7_9ZZZZ</name>
<dbReference type="AlphaFoldDB" id="A0A382Q6S7"/>
<dbReference type="InterPro" id="IPR016161">
    <property type="entry name" value="Ald_DH/histidinol_DH"/>
</dbReference>
<organism evidence="3">
    <name type="scientific">marine metagenome</name>
    <dbReference type="NCBI Taxonomy" id="408172"/>
    <lineage>
        <taxon>unclassified sequences</taxon>
        <taxon>metagenomes</taxon>
        <taxon>ecological metagenomes</taxon>
    </lineage>
</organism>
<dbReference type="Gene3D" id="3.40.309.10">
    <property type="entry name" value="Aldehyde Dehydrogenase, Chain A, domain 2"/>
    <property type="match status" value="1"/>
</dbReference>
<dbReference type="PANTHER" id="PTHR43111">
    <property type="entry name" value="ALDEHYDE DEHYDROGENASE B-RELATED"/>
    <property type="match status" value="1"/>
</dbReference>
<dbReference type="EMBL" id="UINC01112016">
    <property type="protein sequence ID" value="SVC80648.1"/>
    <property type="molecule type" value="Genomic_DNA"/>
</dbReference>
<sequence>AVHINAFNFPIWGMLEKIAVNLMAGVPAIVKPATLTCYLTELMVREIIATQILPEGSLQLICGSANGILDHVCCEDVVTFTGSASTGKMLKAHSKLIDEAVPFNMEADSLNASIIGEDAIPGTEEFDLYIKEIQKEMTVKAGQKCTAIRRIIVPEKLVEDVQKALCDRLSKTIIGDPAIEGVRMGSLAGNSQVVEVSEKVNELAESQDIIYGDLENFDVVGANKNKGAFIPPILFLNDNPFEKTDCHIIEAFGPVSTILPYKNLDEAIELARMGKGSLVCSIVTSDDNIAREFTVNAASMHGRILVLNKDCAKESTGHGSPMPLLTHGGPGRAGGG</sequence>
<feature type="non-terminal residue" evidence="3">
    <location>
        <position position="1"/>
    </location>
</feature>
<dbReference type="InterPro" id="IPR015590">
    <property type="entry name" value="Aldehyde_DH_dom"/>
</dbReference>
<evidence type="ECO:0000313" key="3">
    <source>
        <dbReference type="EMBL" id="SVC80648.1"/>
    </source>
</evidence>
<accession>A0A382Q6S7</accession>
<dbReference type="GO" id="GO:0016620">
    <property type="term" value="F:oxidoreductase activity, acting on the aldehyde or oxo group of donors, NAD or NADP as acceptor"/>
    <property type="evidence" value="ECO:0007669"/>
    <property type="project" value="InterPro"/>
</dbReference>
<proteinExistence type="predicted"/>
<feature type="non-terminal residue" evidence="3">
    <location>
        <position position="336"/>
    </location>
</feature>
<evidence type="ECO:0000259" key="2">
    <source>
        <dbReference type="Pfam" id="PF00171"/>
    </source>
</evidence>
<dbReference type="Pfam" id="PF00171">
    <property type="entry name" value="Aldedh"/>
    <property type="match status" value="1"/>
</dbReference>
<dbReference type="InterPro" id="IPR016163">
    <property type="entry name" value="Ald_DH_C"/>
</dbReference>
<gene>
    <name evidence="3" type="ORF">METZ01_LOCUS333502</name>
</gene>
<protein>
    <recommendedName>
        <fullName evidence="2">Aldehyde dehydrogenase domain-containing protein</fullName>
    </recommendedName>
</protein>
<dbReference type="SUPFAM" id="SSF53720">
    <property type="entry name" value="ALDH-like"/>
    <property type="match status" value="1"/>
</dbReference>
<evidence type="ECO:0000256" key="1">
    <source>
        <dbReference type="SAM" id="MobiDB-lite"/>
    </source>
</evidence>
<dbReference type="PANTHER" id="PTHR43111:SF1">
    <property type="entry name" value="ALDEHYDE DEHYDROGENASE B-RELATED"/>
    <property type="match status" value="1"/>
</dbReference>
<feature type="region of interest" description="Disordered" evidence="1">
    <location>
        <begin position="316"/>
        <end position="336"/>
    </location>
</feature>